<dbReference type="Pfam" id="PF21745">
    <property type="entry name" value="PMI1_PMIR1-2_C"/>
    <property type="match status" value="1"/>
</dbReference>
<reference evidence="4" key="1">
    <citation type="submission" date="2025-08" db="UniProtKB">
        <authorList>
            <consortium name="RefSeq"/>
        </authorList>
    </citation>
    <scope>IDENTIFICATION</scope>
    <source>
        <tissue evidence="4">Fruit stalk</tissue>
    </source>
</reference>
<feature type="region of interest" description="Disordered" evidence="1">
    <location>
        <begin position="1"/>
        <end position="23"/>
    </location>
</feature>
<evidence type="ECO:0000256" key="1">
    <source>
        <dbReference type="SAM" id="MobiDB-lite"/>
    </source>
</evidence>
<gene>
    <name evidence="4" type="primary">LOC111299243</name>
</gene>
<evidence type="ECO:0000259" key="2">
    <source>
        <dbReference type="PROSITE" id="PS51840"/>
    </source>
</evidence>
<dbReference type="RefSeq" id="XP_022750061.1">
    <property type="nucleotide sequence ID" value="XM_022894326.1"/>
</dbReference>
<keyword evidence="3" id="KW-1185">Reference proteome</keyword>
<organism evidence="3 4">
    <name type="scientific">Durio zibethinus</name>
    <name type="common">Durian</name>
    <dbReference type="NCBI Taxonomy" id="66656"/>
    <lineage>
        <taxon>Eukaryota</taxon>
        <taxon>Viridiplantae</taxon>
        <taxon>Streptophyta</taxon>
        <taxon>Embryophyta</taxon>
        <taxon>Tracheophyta</taxon>
        <taxon>Spermatophyta</taxon>
        <taxon>Magnoliopsida</taxon>
        <taxon>eudicotyledons</taxon>
        <taxon>Gunneridae</taxon>
        <taxon>Pentapetalae</taxon>
        <taxon>rosids</taxon>
        <taxon>malvids</taxon>
        <taxon>Malvales</taxon>
        <taxon>Malvaceae</taxon>
        <taxon>Helicteroideae</taxon>
        <taxon>Durio</taxon>
    </lineage>
</organism>
<dbReference type="InterPro" id="IPR019448">
    <property type="entry name" value="NT-C2"/>
</dbReference>
<protein>
    <submittedName>
        <fullName evidence="4">LOW QUALITY PROTEIN: protein PLASTID MOVEMENT IMPAIRED 1-RELATED 2-like</fullName>
    </submittedName>
</protein>
<feature type="region of interest" description="Disordered" evidence="1">
    <location>
        <begin position="41"/>
        <end position="73"/>
    </location>
</feature>
<accession>A0A6P5ZCH9</accession>
<name>A0A6P5ZCH9_DURZI</name>
<proteinExistence type="predicted"/>
<evidence type="ECO:0000313" key="3">
    <source>
        <dbReference type="Proteomes" id="UP000515121"/>
    </source>
</evidence>
<dbReference type="AlphaFoldDB" id="A0A6P5ZCH9"/>
<dbReference type="Pfam" id="PF10358">
    <property type="entry name" value="NT-C2"/>
    <property type="match status" value="1"/>
</dbReference>
<dbReference type="KEGG" id="dzi:111299243"/>
<dbReference type="PROSITE" id="PS51840">
    <property type="entry name" value="C2_NT"/>
    <property type="match status" value="1"/>
</dbReference>
<dbReference type="OrthoDB" id="2019483at2759"/>
<feature type="compositionally biased region" description="Polar residues" evidence="1">
    <location>
        <begin position="41"/>
        <end position="53"/>
    </location>
</feature>
<dbReference type="GeneID" id="111299243"/>
<dbReference type="PANTHER" id="PTHR33414">
    <property type="entry name" value="PROTEIN PLASTID MOVEMENT IMPAIRED 1-RELATED 1"/>
    <property type="match status" value="1"/>
</dbReference>
<dbReference type="PANTHER" id="PTHR33414:SF10">
    <property type="entry name" value="PROTEIN PLASTID MOVEMENT IMPAIRED 1-RELATED 2"/>
    <property type="match status" value="1"/>
</dbReference>
<feature type="compositionally biased region" description="Polar residues" evidence="1">
    <location>
        <begin position="14"/>
        <end position="23"/>
    </location>
</feature>
<feature type="domain" description="C2 NT-type" evidence="2">
    <location>
        <begin position="97"/>
        <end position="245"/>
    </location>
</feature>
<dbReference type="InterPro" id="IPR048972">
    <property type="entry name" value="PMI1_PMIR1-2_C"/>
</dbReference>
<dbReference type="InterPro" id="IPR039614">
    <property type="entry name" value="PMI1-like"/>
</dbReference>
<evidence type="ECO:0000313" key="4">
    <source>
        <dbReference type="RefSeq" id="XP_022750061.1"/>
    </source>
</evidence>
<dbReference type="Proteomes" id="UP000515121">
    <property type="component" value="Unplaced"/>
</dbReference>
<sequence length="1129" mass="124402">MEKMNSKIEDDKNNVGSDSNNGQMLRDIEEISKALYLNNPSPKALISTSNVRSKSAGKTHLSESKSKQNSRNLYEDVMQKDKKSSSLWNWKKPLKALTHIRNHRFDICFFLHVHSIEGLPAYLNDFSLCVHWKRKDEVLSTRATRVVDGIAEFEETLMHKCCVYGSRSGPHNSANYEVKLFLIYASVVGVLGHDIGEHWIDLTRLLPLTLEDLEGEKGSSKWTTSFKLSGKAKGASLNVSFSFLVNRDNLVDSSGRMTASNFINLPEKGSSAMGHAGGLHASKGNGMLEHVGTVPSTVNRRSNLSSLSVDVKFGTEILPNLGLELSKSISCLYQKLNEGNLHSLSGLDKFSEHVEPLKPNSESAKVIDGYENIEFFVTEQGVEMCQKDPSNPEQSAIQTIDGFAIETINVDEILKDCETDADGEAGHVLKVHSSSSCMEEVMVDDCMQEKSNLCSKPLTVQELESAFHDILIIQSSVSESTSGLDEFIEHEKYMDVKSDYKSSKLTKKSLSLDDFADTVASDFLKMLEIEYDPFSLNSDDALESPRERLLREFENEALASGGFILDYDAGGEEEIGSTTPGPCCGDSYEDFAFSSVLLPSKEEKIESQSLKNGRKIKMLENLETEALMREWGLDEKAFQSSPLVQTDGFGSPIALPPEQGELPPLGDGFGHFIPTKDGGVLRSMNPSLFRNCKNVGHLVMQVSRAAVFPAALGTDIMEILQNLASLGTENLSLQVSKLMPLEDITGKTLQQIALGAAPSAVVPKRSINLQQESLSEHDSFDQRKEVEGFQFCWSYDNLSSGLIGDEMAPGCVSLENLAPSAMNRIEALAIEGLRIQCGMSDEDAPLSMSPFSSSNTSLITGKDSNFGKFLSLEGAAGSWSLDFRDNVDYVNRLMCLSITLDEWSRLDTGIIGDGDHISDQTIQILEAHKAKCIDLASGILAQHVNLGEASGRKHGLLGNNFTLAVMLLLRDPLRNYEPVGTSMIALIQVERASVPLEQRIYSTVPEGNNEENPESEAEEKEECTPFFKITEVHLAGLNTDSDKRHIWGTKAQQQFGTRWLLASGMANSNKNTFSKSKAIVRFNPPVMRKMQAGNFLWSLTSNVHEEGTSWNELADLGPHSRNPNIIFSN</sequence>
<feature type="compositionally biased region" description="Basic and acidic residues" evidence="1">
    <location>
        <begin position="1"/>
        <end position="13"/>
    </location>
</feature>